<reference evidence="1" key="2">
    <citation type="journal article" date="2024" name="Plant">
        <title>Genomic evolution and insights into agronomic trait innovations of Sesamum species.</title>
        <authorList>
            <person name="Miao H."/>
            <person name="Wang L."/>
            <person name="Qu L."/>
            <person name="Liu H."/>
            <person name="Sun Y."/>
            <person name="Le M."/>
            <person name="Wang Q."/>
            <person name="Wei S."/>
            <person name="Zheng Y."/>
            <person name="Lin W."/>
            <person name="Duan Y."/>
            <person name="Cao H."/>
            <person name="Xiong S."/>
            <person name="Wang X."/>
            <person name="Wei L."/>
            <person name="Li C."/>
            <person name="Ma Q."/>
            <person name="Ju M."/>
            <person name="Zhao R."/>
            <person name="Li G."/>
            <person name="Mu C."/>
            <person name="Tian Q."/>
            <person name="Mei H."/>
            <person name="Zhang T."/>
            <person name="Gao T."/>
            <person name="Zhang H."/>
        </authorList>
    </citation>
    <scope>NUCLEOTIDE SEQUENCE</scope>
    <source>
        <strain evidence="1">G01</strain>
    </source>
</reference>
<accession>A0AAW2JAL5</accession>
<gene>
    <name evidence="1" type="ORF">Sangu_3260700</name>
</gene>
<comment type="caution">
    <text evidence="1">The sequence shown here is derived from an EMBL/GenBank/DDBJ whole genome shotgun (WGS) entry which is preliminary data.</text>
</comment>
<dbReference type="EMBL" id="JACGWK010001252">
    <property type="protein sequence ID" value="KAL0291809.1"/>
    <property type="molecule type" value="Genomic_DNA"/>
</dbReference>
<organism evidence="1">
    <name type="scientific">Sesamum angustifolium</name>
    <dbReference type="NCBI Taxonomy" id="2727405"/>
    <lineage>
        <taxon>Eukaryota</taxon>
        <taxon>Viridiplantae</taxon>
        <taxon>Streptophyta</taxon>
        <taxon>Embryophyta</taxon>
        <taxon>Tracheophyta</taxon>
        <taxon>Spermatophyta</taxon>
        <taxon>Magnoliopsida</taxon>
        <taxon>eudicotyledons</taxon>
        <taxon>Gunneridae</taxon>
        <taxon>Pentapetalae</taxon>
        <taxon>asterids</taxon>
        <taxon>lamiids</taxon>
        <taxon>Lamiales</taxon>
        <taxon>Pedaliaceae</taxon>
        <taxon>Sesamum</taxon>
    </lineage>
</organism>
<evidence type="ECO:0008006" key="2">
    <source>
        <dbReference type="Google" id="ProtNLM"/>
    </source>
</evidence>
<evidence type="ECO:0000313" key="1">
    <source>
        <dbReference type="EMBL" id="KAL0291809.1"/>
    </source>
</evidence>
<protein>
    <recommendedName>
        <fullName evidence="2">Retrotransposon gag domain-containing protein</fullName>
    </recommendedName>
</protein>
<reference evidence="1" key="1">
    <citation type="submission" date="2020-06" db="EMBL/GenBank/DDBJ databases">
        <authorList>
            <person name="Li T."/>
            <person name="Hu X."/>
            <person name="Zhang T."/>
            <person name="Song X."/>
            <person name="Zhang H."/>
            <person name="Dai N."/>
            <person name="Sheng W."/>
            <person name="Hou X."/>
            <person name="Wei L."/>
        </authorList>
    </citation>
    <scope>NUCLEOTIDE SEQUENCE</scope>
    <source>
        <strain evidence="1">G01</strain>
        <tissue evidence="1">Leaf</tissue>
    </source>
</reference>
<proteinExistence type="predicted"/>
<name>A0AAW2JAL5_9LAMI</name>
<sequence>MGDDIDSMPPKSTQALKEAILSLPERLADLHASMDQRHESIVAVVSDLCQPFSNLPSTPSPPISFVAASPHTPQPLPQHLPSPSLKPPKLFLPLFDGSNPLDWVFQAQQFFFNNVSPEQCLDMVFLSFCLSLTALTLLIGCFKLSNFSFNNVPSEQCLDMVSFMQGDALSWFKWMFTNRQLSSWEAFIRSSLELCFRPSSFDNHQAMLFKLCQLAL</sequence>
<dbReference type="AlphaFoldDB" id="A0AAW2JAL5"/>